<organism evidence="3 4">
    <name type="scientific">Rhizophagus irregularis</name>
    <dbReference type="NCBI Taxonomy" id="588596"/>
    <lineage>
        <taxon>Eukaryota</taxon>
        <taxon>Fungi</taxon>
        <taxon>Fungi incertae sedis</taxon>
        <taxon>Mucoromycota</taxon>
        <taxon>Glomeromycotina</taxon>
        <taxon>Glomeromycetes</taxon>
        <taxon>Glomerales</taxon>
        <taxon>Glomeraceae</taxon>
        <taxon>Rhizophagus</taxon>
    </lineage>
</organism>
<dbReference type="VEuPathDB" id="FungiDB:RhiirFUN_000048"/>
<evidence type="ECO:0008006" key="5">
    <source>
        <dbReference type="Google" id="ProtNLM"/>
    </source>
</evidence>
<feature type="transmembrane region" description="Helical" evidence="2">
    <location>
        <begin position="1188"/>
        <end position="1210"/>
    </location>
</feature>
<evidence type="ECO:0000313" key="3">
    <source>
        <dbReference type="EMBL" id="PKY43531.1"/>
    </source>
</evidence>
<gene>
    <name evidence="3" type="ORF">RhiirA4_457526</name>
</gene>
<feature type="transmembrane region" description="Helical" evidence="2">
    <location>
        <begin position="1149"/>
        <end position="1168"/>
    </location>
</feature>
<protein>
    <recommendedName>
        <fullName evidence="5">Ion transport domain-containing protein</fullName>
    </recommendedName>
</protein>
<feature type="transmembrane region" description="Helical" evidence="2">
    <location>
        <begin position="1279"/>
        <end position="1297"/>
    </location>
</feature>
<keyword evidence="4" id="KW-1185">Reference proteome</keyword>
<sequence length="1310" mass="155515">MGDVFIDFVKNNDNDYPDEKFEVDYPDEKFEVDYPDEKFEVGYPDEKFEIEVINCYRTKQHNNVFGKIVNYFKHKDEDSVEDLDEDLDENEDYEKDDNIKNEGYYQIAISQDGKFAATFDTANFLISILQNTDYRPFVFGKKNSSNKKESNKPIYKIITFKINEINKETKDDYPCFLDGNEGKTGDTFKWSIDISNKYEKNGKYFVLAAISRTNINDDMKITKKKEKNDYKKSDKGIAIYRIELGGVKESGNVTCCYYFNNVSGICKFIESSNEEKEESSNEEKEESSNEEKEENSNKEKENKLKENKLERLIILNIHGIQNLEFGDDYDSFKLGEKFEYPQCLKRKLNNWYSDGDDGCMKRLLSCIYNKYLLVTLYKKDIESLEVYNLETMELETTSKRFKKEDELYNFVKKNDYNVFNKFTVSKLHLCFTQGNNIIKLYCMENGDNNKDGKKLKFIIWDLYDTGKYELVMLDDFLITNVENLDTHLARTSGNILRIDDNGKVSSIIKKVKEAIEKKKTNNSTGLEIELNKNIYKKDNKHIIFYENNTNFKPIVNEKEPWVKVNYKRNSFCLYYNDNGTETETIQLIVGRSTVQIWRQIRKKYKGEPQENEDDYKKNKVELPNEGKPFLEYIWTNRISVHQESKKTELQIEEFKMFKCESNELNGSKINDFCLKVSWQENEKMEIHEKMERHEKMEMMKTREKVIKRKDVIEKFRVVRRACKALEHLNKRYVNKDLVDNYVRVRNYEEMITYIKRIVWKFIKNEPQNFKLLDVRHNVMKSLILGDCDDLIKFILFGDEKTPRIKNKELGHIPTNKLWPGKKLLKDDDLDFDEIKDKRLKNKEFKIRSSMELAIYHCKDKDTNIVAYLLEYYSKHAIYCAGWLHTVSKAIPLLLEYNYDDYVEKLFFKECFTGQTQDSFEVPIKLLSNNKFKAFEVDKLKSYKYESYNKKKKEEFKIIESPLLRKVPLPGFNQNNIKKKKEHNVFKRILDAILFLFIPRWYKIKQNEKIKLSPFSRMVLCKNDNIYNNPAIEAIINFDWHEARNHFIAIFLRFLIFSICFGLISWTYLNNNTNINQNFLFILIVLFYYLAIYLLIAELLKFIYRGFKKYFSEIYYIFGVISIIFPVIIISIMLKNSDNIGSVKEIDSELILGISFSIFLIWIQLIFYLRLAPYIGIYIYHFLIICKELLPFFLVIMIVILAFAHTMFLLLRNPVNISTNDSTYSGVATNSLTNESLNIKLKSDFDPNSNDNPYTSFYKAIMTTYFWTSGNWIQREQFDFWAVDIYSFIASIFLVVVLQNPYEKKNSLKYT</sequence>
<proteinExistence type="predicted"/>
<dbReference type="EMBL" id="LLXI01000259">
    <property type="protein sequence ID" value="PKY43531.1"/>
    <property type="molecule type" value="Genomic_DNA"/>
</dbReference>
<evidence type="ECO:0000256" key="2">
    <source>
        <dbReference type="SAM" id="Phobius"/>
    </source>
</evidence>
<feature type="transmembrane region" description="Helical" evidence="2">
    <location>
        <begin position="1079"/>
        <end position="1101"/>
    </location>
</feature>
<evidence type="ECO:0000256" key="1">
    <source>
        <dbReference type="SAM" id="MobiDB-lite"/>
    </source>
</evidence>
<dbReference type="Proteomes" id="UP000234323">
    <property type="component" value="Unassembled WGS sequence"/>
</dbReference>
<accession>A0A2I1GAD6</accession>
<feature type="compositionally biased region" description="Basic and acidic residues" evidence="1">
    <location>
        <begin position="278"/>
        <end position="302"/>
    </location>
</feature>
<evidence type="ECO:0000313" key="4">
    <source>
        <dbReference type="Proteomes" id="UP000234323"/>
    </source>
</evidence>
<feature type="region of interest" description="Disordered" evidence="1">
    <location>
        <begin position="276"/>
        <end position="302"/>
    </location>
</feature>
<feature type="transmembrane region" description="Helical" evidence="2">
    <location>
        <begin position="1046"/>
        <end position="1067"/>
    </location>
</feature>
<keyword evidence="2" id="KW-0812">Transmembrane</keyword>
<dbReference type="VEuPathDB" id="FungiDB:FUN_021068"/>
<reference evidence="3 4" key="1">
    <citation type="submission" date="2015-10" db="EMBL/GenBank/DDBJ databases">
        <title>Genome analyses suggest a sexual origin of heterokaryosis in a supposedly ancient asexual fungus.</title>
        <authorList>
            <person name="Ropars J."/>
            <person name="Sedzielewska K."/>
            <person name="Noel J."/>
            <person name="Charron P."/>
            <person name="Farinelli L."/>
            <person name="Marton T."/>
            <person name="Kruger M."/>
            <person name="Pelin A."/>
            <person name="Brachmann A."/>
            <person name="Corradi N."/>
        </authorList>
    </citation>
    <scope>NUCLEOTIDE SEQUENCE [LARGE SCALE GENOMIC DNA]</scope>
    <source>
        <strain evidence="3 4">A4</strain>
    </source>
</reference>
<keyword evidence="2" id="KW-1133">Transmembrane helix</keyword>
<dbReference type="VEuPathDB" id="FungiDB:RhiirA1_455334"/>
<dbReference type="VEuPathDB" id="FungiDB:RhiirA1_507095"/>
<comment type="caution">
    <text evidence="3">The sequence shown here is derived from an EMBL/GenBank/DDBJ whole genome shotgun (WGS) entry which is preliminary data.</text>
</comment>
<feature type="transmembrane region" description="Helical" evidence="2">
    <location>
        <begin position="1113"/>
        <end position="1133"/>
    </location>
</feature>
<name>A0A2I1GAD6_9GLOM</name>
<keyword evidence="2" id="KW-0472">Membrane</keyword>